<dbReference type="RefSeq" id="XP_022954829.1">
    <property type="nucleotide sequence ID" value="XM_023099061.1"/>
</dbReference>
<dbReference type="PANTHER" id="PTHR48238">
    <property type="entry name" value="BNACNNG09570D PROTEIN"/>
    <property type="match status" value="1"/>
</dbReference>
<accession>A0A6J1GU65</accession>
<feature type="compositionally biased region" description="Polar residues" evidence="1">
    <location>
        <begin position="183"/>
        <end position="192"/>
    </location>
</feature>
<evidence type="ECO:0000313" key="3">
    <source>
        <dbReference type="RefSeq" id="XP_022954829.1"/>
    </source>
</evidence>
<evidence type="ECO:0000313" key="2">
    <source>
        <dbReference type="Proteomes" id="UP000504609"/>
    </source>
</evidence>
<dbReference type="KEGG" id="cmos:111456975"/>
<dbReference type="GeneID" id="111456975"/>
<reference evidence="3" key="1">
    <citation type="submission" date="2025-08" db="UniProtKB">
        <authorList>
            <consortium name="RefSeq"/>
        </authorList>
    </citation>
    <scope>IDENTIFICATION</scope>
    <source>
        <tissue evidence="3">Young leaves</tissue>
    </source>
</reference>
<feature type="region of interest" description="Disordered" evidence="1">
    <location>
        <begin position="97"/>
        <end position="116"/>
    </location>
</feature>
<evidence type="ECO:0000256" key="1">
    <source>
        <dbReference type="SAM" id="MobiDB-lite"/>
    </source>
</evidence>
<feature type="region of interest" description="Disordered" evidence="1">
    <location>
        <begin position="41"/>
        <end position="68"/>
    </location>
</feature>
<sequence length="192" mass="21222">MFGRIRSPSSLESLERATSKIHKDDCLSIYETTLMKLKLGSQRDPCPPITLEDALEDGETDSNSSSSCTEAMNTHAFLKDSHQLVNSTKEDLMAVDSDYSTTSTPDSSEDCQSTEYSTQRRMNNSILYLFSKFKNSSGTPKIMEEEEAVATEDICCVVMSPSSSASQLTDNSELHSEQEPIDFSTSLSEKVL</sequence>
<organism evidence="2 3">
    <name type="scientific">Cucurbita moschata</name>
    <name type="common">Winter crookneck squash</name>
    <name type="synonym">Cucurbita pepo var. moschata</name>
    <dbReference type="NCBI Taxonomy" id="3662"/>
    <lineage>
        <taxon>Eukaryota</taxon>
        <taxon>Viridiplantae</taxon>
        <taxon>Streptophyta</taxon>
        <taxon>Embryophyta</taxon>
        <taxon>Tracheophyta</taxon>
        <taxon>Spermatophyta</taxon>
        <taxon>Magnoliopsida</taxon>
        <taxon>eudicotyledons</taxon>
        <taxon>Gunneridae</taxon>
        <taxon>Pentapetalae</taxon>
        <taxon>rosids</taxon>
        <taxon>fabids</taxon>
        <taxon>Cucurbitales</taxon>
        <taxon>Cucurbitaceae</taxon>
        <taxon>Cucurbiteae</taxon>
        <taxon>Cucurbita</taxon>
    </lineage>
</organism>
<gene>
    <name evidence="3" type="primary">LOC111456975</name>
</gene>
<dbReference type="AlphaFoldDB" id="A0A6J1GU65"/>
<keyword evidence="2" id="KW-1185">Reference proteome</keyword>
<feature type="compositionally biased region" description="Low complexity" evidence="1">
    <location>
        <begin position="97"/>
        <end position="106"/>
    </location>
</feature>
<dbReference type="Proteomes" id="UP000504609">
    <property type="component" value="Unplaced"/>
</dbReference>
<proteinExistence type="predicted"/>
<name>A0A6J1GU65_CUCMO</name>
<protein>
    <submittedName>
        <fullName evidence="3">Uncharacterized protein LOC111456975</fullName>
    </submittedName>
</protein>
<feature type="region of interest" description="Disordered" evidence="1">
    <location>
        <begin position="164"/>
        <end position="192"/>
    </location>
</feature>
<dbReference type="PANTHER" id="PTHR48238:SF1">
    <property type="entry name" value="(RAPE) HYPOTHETICAL PROTEIN"/>
    <property type="match status" value="1"/>
</dbReference>